<dbReference type="InterPro" id="IPR010730">
    <property type="entry name" value="HET"/>
</dbReference>
<feature type="chain" id="PRO_5042102181" description="Heterokaryon incompatibility domain-containing protein" evidence="1">
    <location>
        <begin position="21"/>
        <end position="658"/>
    </location>
</feature>
<keyword evidence="1" id="KW-0732">Signal</keyword>
<name>A0AAE8M4L4_9HYPO</name>
<dbReference type="Pfam" id="PF06985">
    <property type="entry name" value="HET"/>
    <property type="match status" value="1"/>
</dbReference>
<evidence type="ECO:0000313" key="3">
    <source>
        <dbReference type="EMBL" id="SPJ74291.1"/>
    </source>
</evidence>
<comment type="caution">
    <text evidence="3">The sequence shown here is derived from an EMBL/GenBank/DDBJ whole genome shotgun (WGS) entry which is preliminary data.</text>
</comment>
<evidence type="ECO:0000256" key="1">
    <source>
        <dbReference type="SAM" id="SignalP"/>
    </source>
</evidence>
<gene>
    <name evidence="3" type="ORF">FTOL_04021</name>
</gene>
<organism evidence="3 4">
    <name type="scientific">Fusarium torulosum</name>
    <dbReference type="NCBI Taxonomy" id="33205"/>
    <lineage>
        <taxon>Eukaryota</taxon>
        <taxon>Fungi</taxon>
        <taxon>Dikarya</taxon>
        <taxon>Ascomycota</taxon>
        <taxon>Pezizomycotina</taxon>
        <taxon>Sordariomycetes</taxon>
        <taxon>Hypocreomycetidae</taxon>
        <taxon>Hypocreales</taxon>
        <taxon>Nectriaceae</taxon>
        <taxon>Fusarium</taxon>
    </lineage>
</organism>
<evidence type="ECO:0000259" key="2">
    <source>
        <dbReference type="Pfam" id="PF06985"/>
    </source>
</evidence>
<evidence type="ECO:0000313" key="4">
    <source>
        <dbReference type="Proteomes" id="UP001187734"/>
    </source>
</evidence>
<dbReference type="AlphaFoldDB" id="A0AAE8M4L4"/>
<accession>A0AAE8M4L4</accession>
<feature type="signal peptide" evidence="1">
    <location>
        <begin position="1"/>
        <end position="20"/>
    </location>
</feature>
<sequence>MAKPCRNCAIIFFIQSDLLAADNDSHPDHVDDYSPVRHHSTVEDLIKSANTCSLCSAIEKSWSLPRLLAKFPDIKYEDFGSLELTWKLTDASSCGRDVVCNFLSGDITAPSHGYSDTFKLTIMTCRLESRTNQAALWSSSRESPANERNRIIQSWYADCVSHHPECAPSTFELPRRLVQIGSDKTDLRLIDTTVETTDKNTSYATLSYSWGLSRPFTTTQSNIGSFLNSLPAELLPKTFHDAIETAWELGLRYIWIDSLCIIQDDLDDWRREASRMKDVYAGSSVTISASDAKDSTQGCFVNYGLDLWENDGKGVVPMTVAVRGKLALEIRVHQGDIRRRTLDSNLSTRGWTLQEQILSHRVIHCMRPEIHWNCHRKYHTESQFTFDGARFKPFLSKFLPSHATAAEMQRLWVEWMTDYSTRDLTVTKDRLGALAGMVQYFGERTGFKHLLACWQETLIDDLLWIRCGDIIDPSMSLPQVPSWSWLTRACKISFRFYDRVMGGLKYVAQDHTKIVESSVYWTGEPMVSDFSSTNLVVEGPVMQMRLRIDPRAKAFNPPYMNVGDEVQDFSDHPMAWRCAGQFDLEQDREDDLFTCLLVRSVTPDYEDPLDGYRLQETFILLLPVPTFEGMDYRRVGIAMIRGNAPKFRSAEIMRIRLV</sequence>
<feature type="domain" description="Heterokaryon incompatibility" evidence="2">
    <location>
        <begin position="203"/>
        <end position="355"/>
    </location>
</feature>
<keyword evidence="4" id="KW-1185">Reference proteome</keyword>
<reference evidence="3" key="1">
    <citation type="submission" date="2018-03" db="EMBL/GenBank/DDBJ databases">
        <authorList>
            <person name="Guldener U."/>
        </authorList>
    </citation>
    <scope>NUCLEOTIDE SEQUENCE</scope>
</reference>
<dbReference type="PANTHER" id="PTHR33112:SF10">
    <property type="entry name" value="TOL"/>
    <property type="match status" value="1"/>
</dbReference>
<dbReference type="Proteomes" id="UP001187734">
    <property type="component" value="Unassembled WGS sequence"/>
</dbReference>
<dbReference type="PANTHER" id="PTHR33112">
    <property type="entry name" value="DOMAIN PROTEIN, PUTATIVE-RELATED"/>
    <property type="match status" value="1"/>
</dbReference>
<proteinExistence type="predicted"/>
<dbReference type="EMBL" id="ONZP01000116">
    <property type="protein sequence ID" value="SPJ74291.1"/>
    <property type="molecule type" value="Genomic_DNA"/>
</dbReference>
<protein>
    <recommendedName>
        <fullName evidence="2">Heterokaryon incompatibility domain-containing protein</fullName>
    </recommendedName>
</protein>